<dbReference type="AlphaFoldDB" id="A0A6J4JBS8"/>
<proteinExistence type="predicted"/>
<dbReference type="EMBL" id="CADCTR010000966">
    <property type="protein sequence ID" value="CAA9274578.1"/>
    <property type="molecule type" value="Genomic_DNA"/>
</dbReference>
<reference evidence="2" key="1">
    <citation type="submission" date="2020-02" db="EMBL/GenBank/DDBJ databases">
        <authorList>
            <person name="Meier V. D."/>
        </authorList>
    </citation>
    <scope>NUCLEOTIDE SEQUENCE</scope>
    <source>
        <strain evidence="2">AVDCRST_MAG93</strain>
    </source>
</reference>
<sequence length="68" mass="7604">MSTLKFYTEQAEDCRAQASAAGLVNVRDRCLNAAQAWDGMADRVRRTETYRAGDTERKSEPTTHGLIL</sequence>
<feature type="compositionally biased region" description="Basic and acidic residues" evidence="1">
    <location>
        <begin position="49"/>
        <end position="61"/>
    </location>
</feature>
<protein>
    <submittedName>
        <fullName evidence="2">Uncharacterized protein</fullName>
    </submittedName>
</protein>
<organism evidence="2">
    <name type="scientific">uncultured Chloroflexia bacterium</name>
    <dbReference type="NCBI Taxonomy" id="1672391"/>
    <lineage>
        <taxon>Bacteria</taxon>
        <taxon>Bacillati</taxon>
        <taxon>Chloroflexota</taxon>
        <taxon>Chloroflexia</taxon>
        <taxon>environmental samples</taxon>
    </lineage>
</organism>
<name>A0A6J4JBS8_9CHLR</name>
<feature type="region of interest" description="Disordered" evidence="1">
    <location>
        <begin position="49"/>
        <end position="68"/>
    </location>
</feature>
<gene>
    <name evidence="2" type="ORF">AVDCRST_MAG93-2818</name>
</gene>
<evidence type="ECO:0000313" key="2">
    <source>
        <dbReference type="EMBL" id="CAA9274578.1"/>
    </source>
</evidence>
<accession>A0A6J4JBS8</accession>
<evidence type="ECO:0000256" key="1">
    <source>
        <dbReference type="SAM" id="MobiDB-lite"/>
    </source>
</evidence>